<protein>
    <submittedName>
        <fullName evidence="2">Uncharacterized protein</fullName>
    </submittedName>
</protein>
<keyword evidence="3" id="KW-1185">Reference proteome</keyword>
<evidence type="ECO:0000313" key="3">
    <source>
        <dbReference type="Proteomes" id="UP000026962"/>
    </source>
</evidence>
<evidence type="ECO:0000313" key="2">
    <source>
        <dbReference type="EnsemblPlants" id="OPUNC02G20760.1"/>
    </source>
</evidence>
<feature type="region of interest" description="Disordered" evidence="1">
    <location>
        <begin position="1"/>
        <end position="108"/>
    </location>
</feature>
<proteinExistence type="predicted"/>
<dbReference type="AlphaFoldDB" id="A0A0E0K1Y4"/>
<dbReference type="Proteomes" id="UP000026962">
    <property type="component" value="Chromosome 2"/>
</dbReference>
<feature type="compositionally biased region" description="Low complexity" evidence="1">
    <location>
        <begin position="36"/>
        <end position="56"/>
    </location>
</feature>
<name>A0A0E0K1Y4_ORYPU</name>
<dbReference type="EnsemblPlants" id="OPUNC02G20760.1">
    <property type="protein sequence ID" value="OPUNC02G20760.1"/>
    <property type="gene ID" value="OPUNC02G20760"/>
</dbReference>
<reference evidence="2" key="1">
    <citation type="submission" date="2015-04" db="UniProtKB">
        <authorList>
            <consortium name="EnsemblPlants"/>
        </authorList>
    </citation>
    <scope>IDENTIFICATION</scope>
</reference>
<reference evidence="2" key="2">
    <citation type="submission" date="2018-05" db="EMBL/GenBank/DDBJ databases">
        <title>OpunRS2 (Oryza punctata Reference Sequence Version 2).</title>
        <authorList>
            <person name="Zhang J."/>
            <person name="Kudrna D."/>
            <person name="Lee S."/>
            <person name="Talag J."/>
            <person name="Welchert J."/>
            <person name="Wing R.A."/>
        </authorList>
    </citation>
    <scope>NUCLEOTIDE SEQUENCE [LARGE SCALE GENOMIC DNA]</scope>
</reference>
<evidence type="ECO:0000256" key="1">
    <source>
        <dbReference type="SAM" id="MobiDB-lite"/>
    </source>
</evidence>
<sequence length="197" mass="21351">MATTEVDPESPTLIHPSKLDLEPPPSIRPTKVDPEPVSSVLSSVPRSSSTHPLSSLHNARRKGRATEGERWQRQQRGARRGRRAWMWPTAASGDEKSKSPSHFSTPPLSFSSSLRYLASSRSFRRRPPPPRVGRGAGTTYWCLVVVAAGQKLVAVGGGAWDARRDGDGRVLLLSPLPLVRLVVKADGEVSPPPAVTD</sequence>
<accession>A0A0E0K1Y4</accession>
<dbReference type="Gramene" id="OPUNC02G20760.1">
    <property type="protein sequence ID" value="OPUNC02G20760.1"/>
    <property type="gene ID" value="OPUNC02G20760"/>
</dbReference>
<organism evidence="2">
    <name type="scientific">Oryza punctata</name>
    <name type="common">Red rice</name>
    <dbReference type="NCBI Taxonomy" id="4537"/>
    <lineage>
        <taxon>Eukaryota</taxon>
        <taxon>Viridiplantae</taxon>
        <taxon>Streptophyta</taxon>
        <taxon>Embryophyta</taxon>
        <taxon>Tracheophyta</taxon>
        <taxon>Spermatophyta</taxon>
        <taxon>Magnoliopsida</taxon>
        <taxon>Liliopsida</taxon>
        <taxon>Poales</taxon>
        <taxon>Poaceae</taxon>
        <taxon>BOP clade</taxon>
        <taxon>Oryzoideae</taxon>
        <taxon>Oryzeae</taxon>
        <taxon>Oryzinae</taxon>
        <taxon>Oryza</taxon>
    </lineage>
</organism>
<dbReference type="HOGENOM" id="CLU_1386166_0_0_1"/>